<proteinExistence type="predicted"/>
<keyword evidence="2" id="KW-1185">Reference proteome</keyword>
<evidence type="ECO:0000313" key="2">
    <source>
        <dbReference type="Proteomes" id="UP001232148"/>
    </source>
</evidence>
<organism evidence="1 2">
    <name type="scientific">Colletotrichum zoysiae</name>
    <dbReference type="NCBI Taxonomy" id="1216348"/>
    <lineage>
        <taxon>Eukaryota</taxon>
        <taxon>Fungi</taxon>
        <taxon>Dikarya</taxon>
        <taxon>Ascomycota</taxon>
        <taxon>Pezizomycotina</taxon>
        <taxon>Sordariomycetes</taxon>
        <taxon>Hypocreomycetidae</taxon>
        <taxon>Glomerellales</taxon>
        <taxon>Glomerellaceae</taxon>
        <taxon>Colletotrichum</taxon>
        <taxon>Colletotrichum graminicola species complex</taxon>
    </lineage>
</organism>
<dbReference type="AlphaFoldDB" id="A0AAD9HBK1"/>
<evidence type="ECO:0000313" key="1">
    <source>
        <dbReference type="EMBL" id="KAK2025322.1"/>
    </source>
</evidence>
<dbReference type="EMBL" id="MU842940">
    <property type="protein sequence ID" value="KAK2025322.1"/>
    <property type="molecule type" value="Genomic_DNA"/>
</dbReference>
<accession>A0AAD9HBK1</accession>
<sequence>MGGGDRTVAQPPVLARYPRTCRRRRRRRCRCRCSRCIFFAGARVREDMHAPGQMLLESVMVQPKFLSWSYGSGRPSCLLETYTFSLFSLLSSPKQLL</sequence>
<dbReference type="Proteomes" id="UP001232148">
    <property type="component" value="Unassembled WGS sequence"/>
</dbReference>
<name>A0AAD9HBK1_9PEZI</name>
<comment type="caution">
    <text evidence="1">The sequence shown here is derived from an EMBL/GenBank/DDBJ whole genome shotgun (WGS) entry which is preliminary data.</text>
</comment>
<gene>
    <name evidence="1" type="ORF">LX32DRAFT_642841</name>
</gene>
<protein>
    <submittedName>
        <fullName evidence="1">Uncharacterized protein</fullName>
    </submittedName>
</protein>
<reference evidence="1" key="1">
    <citation type="submission" date="2021-06" db="EMBL/GenBank/DDBJ databases">
        <title>Comparative genomics, transcriptomics and evolutionary studies reveal genomic signatures of adaptation to plant cell wall in hemibiotrophic fungi.</title>
        <authorList>
            <consortium name="DOE Joint Genome Institute"/>
            <person name="Baroncelli R."/>
            <person name="Diaz J.F."/>
            <person name="Benocci T."/>
            <person name="Peng M."/>
            <person name="Battaglia E."/>
            <person name="Haridas S."/>
            <person name="Andreopoulos W."/>
            <person name="Labutti K."/>
            <person name="Pangilinan J."/>
            <person name="Floch G.L."/>
            <person name="Makela M.R."/>
            <person name="Henrissat B."/>
            <person name="Grigoriev I.V."/>
            <person name="Crouch J.A."/>
            <person name="De Vries R.P."/>
            <person name="Sukno S.A."/>
            <person name="Thon M.R."/>
        </authorList>
    </citation>
    <scope>NUCLEOTIDE SEQUENCE</scope>
    <source>
        <strain evidence="1">MAFF235873</strain>
    </source>
</reference>